<dbReference type="GO" id="GO:0006351">
    <property type="term" value="P:DNA-templated transcription"/>
    <property type="evidence" value="ECO:0007669"/>
    <property type="project" value="UniProtKB-UniRule"/>
</dbReference>
<evidence type="ECO:0000256" key="5">
    <source>
        <dbReference type="ARBA" id="ARBA00023163"/>
    </source>
</evidence>
<dbReference type="AlphaFoldDB" id="A0A2V2ZH63"/>
<dbReference type="InterPro" id="IPR019462">
    <property type="entry name" value="DNA-dir_RNA_pol_bsu_external_1"/>
</dbReference>
<keyword evidence="20" id="KW-1185">Reference proteome</keyword>
<feature type="compositionally biased region" description="Acidic residues" evidence="10">
    <location>
        <begin position="1154"/>
        <end position="1163"/>
    </location>
</feature>
<feature type="compositionally biased region" description="Polar residues" evidence="10">
    <location>
        <begin position="1164"/>
        <end position="1184"/>
    </location>
</feature>
<proteinExistence type="inferred from homology"/>
<keyword evidence="3 7" id="KW-0808">Transferase</keyword>
<dbReference type="Gene3D" id="2.30.150.10">
    <property type="entry name" value="DNA-directed RNA polymerase, beta subunit, external 1 domain"/>
    <property type="match status" value="1"/>
</dbReference>
<dbReference type="Pfam" id="PF04561">
    <property type="entry name" value="RNA_pol_Rpb2_2"/>
    <property type="match status" value="2"/>
</dbReference>
<reference evidence="17 19" key="2">
    <citation type="submission" date="2018-05" db="EMBL/GenBank/DDBJ databases">
        <title>Freshwater and sediment microbial communities from various areas in North America, analyzing microbe dynamics in response to fracking.</title>
        <authorList>
            <person name="Lamendella R."/>
        </authorList>
    </citation>
    <scope>NUCLEOTIDE SEQUENCE [LARGE SCALE GENOMIC DNA]</scope>
    <source>
        <strain evidence="17 19">15_TX</strain>
    </source>
</reference>
<evidence type="ECO:0000259" key="11">
    <source>
        <dbReference type="Pfam" id="PF00562"/>
    </source>
</evidence>
<comment type="similarity">
    <text evidence="7 8">Belongs to the RNA polymerase beta chain family.</text>
</comment>
<dbReference type="Pfam" id="PF10385">
    <property type="entry name" value="RNA_pol_Rpb2_45"/>
    <property type="match status" value="1"/>
</dbReference>
<evidence type="ECO:0000256" key="1">
    <source>
        <dbReference type="ARBA" id="ARBA00004026"/>
    </source>
</evidence>
<dbReference type="GeneID" id="65406241"/>
<dbReference type="EMBL" id="VLKI01000027">
    <property type="protein sequence ID" value="TWH78800.1"/>
    <property type="molecule type" value="Genomic_DNA"/>
</dbReference>
<dbReference type="GO" id="GO:0000428">
    <property type="term" value="C:DNA-directed RNA polymerase complex"/>
    <property type="evidence" value="ECO:0007669"/>
    <property type="project" value="UniProtKB-KW"/>
</dbReference>
<evidence type="ECO:0000256" key="2">
    <source>
        <dbReference type="ARBA" id="ARBA00022478"/>
    </source>
</evidence>
<dbReference type="Proteomes" id="UP000318667">
    <property type="component" value="Unassembled WGS sequence"/>
</dbReference>
<evidence type="ECO:0000313" key="18">
    <source>
        <dbReference type="EMBL" id="TWH78800.1"/>
    </source>
</evidence>
<dbReference type="Gene3D" id="3.90.1100.10">
    <property type="match status" value="2"/>
</dbReference>
<keyword evidence="4 7" id="KW-0548">Nucleotidyltransferase</keyword>
<dbReference type="GO" id="GO:0003899">
    <property type="term" value="F:DNA-directed RNA polymerase activity"/>
    <property type="evidence" value="ECO:0007669"/>
    <property type="project" value="UniProtKB-UniRule"/>
</dbReference>
<evidence type="ECO:0000256" key="8">
    <source>
        <dbReference type="RuleBase" id="RU000434"/>
    </source>
</evidence>
<dbReference type="InterPro" id="IPR007642">
    <property type="entry name" value="RNA_pol_Rpb2_2"/>
</dbReference>
<dbReference type="CDD" id="cd00653">
    <property type="entry name" value="RNA_pol_B_RPB2"/>
    <property type="match status" value="1"/>
</dbReference>
<feature type="domain" description="DNA-directed RNA polymerase subunit 2 hybrid-binding" evidence="11">
    <location>
        <begin position="675"/>
        <end position="1068"/>
    </location>
</feature>
<dbReference type="EC" id="2.7.7.6" evidence="7 9"/>
<dbReference type="HAMAP" id="MF_01321">
    <property type="entry name" value="RNApol_bact_RpoB"/>
    <property type="match status" value="1"/>
</dbReference>
<reference evidence="18" key="3">
    <citation type="submission" date="2019-07" db="EMBL/GenBank/DDBJ databases">
        <authorList>
            <person name="Whitman W."/>
            <person name="Huntemann M."/>
            <person name="Clum A."/>
            <person name="Pillay M."/>
            <person name="Palaniappan K."/>
            <person name="Varghese N."/>
            <person name="Mikhailova N."/>
            <person name="Stamatis D."/>
            <person name="Reddy T."/>
            <person name="Daum C."/>
            <person name="Shapiro N."/>
            <person name="Ivanova N."/>
            <person name="Kyrpides N."/>
            <person name="Woyke T."/>
        </authorList>
    </citation>
    <scope>NUCLEOTIDE SEQUENCE</scope>
    <source>
        <strain evidence="18">CGMCC 1.10115</strain>
    </source>
</reference>
<evidence type="ECO:0000259" key="13">
    <source>
        <dbReference type="Pfam" id="PF04561"/>
    </source>
</evidence>
<dbReference type="Gene3D" id="2.40.50.100">
    <property type="match status" value="1"/>
</dbReference>
<evidence type="ECO:0000313" key="17">
    <source>
        <dbReference type="EMBL" id="PWW19285.1"/>
    </source>
</evidence>
<dbReference type="InterPro" id="IPR037033">
    <property type="entry name" value="DNA-dir_RNAP_su2_hyb_sf"/>
</dbReference>
<dbReference type="GO" id="GO:0032549">
    <property type="term" value="F:ribonucleoside binding"/>
    <property type="evidence" value="ECO:0007669"/>
    <property type="project" value="InterPro"/>
</dbReference>
<feature type="domain" description="RNA polymerase Rpb2" evidence="12">
    <location>
        <begin position="1070"/>
        <end position="1144"/>
    </location>
</feature>
<dbReference type="RefSeq" id="WP_110067542.1">
    <property type="nucleotide sequence ID" value="NZ_CBCSDC010000046.1"/>
</dbReference>
<dbReference type="InterPro" id="IPR007644">
    <property type="entry name" value="RNA_pol_bsu_protrusion"/>
</dbReference>
<dbReference type="Gene3D" id="2.40.50.150">
    <property type="match status" value="1"/>
</dbReference>
<feature type="region of interest" description="Disordered" evidence="10">
    <location>
        <begin position="1154"/>
        <end position="1184"/>
    </location>
</feature>
<sequence length="1184" mass="132559">MTGQLVQYGRHRQRRSYARISEVLELPNLIEIQTSSYQWFLDEGLREMFHDISPIEDFTGNLSLEFIDYSLGEPKYSVEESKERDVTYSAPLRVKVRLVNKETGEVKDQDVFMGDFPLMTETGTFVINGAERVIVSQLVRSPSVYFSGKLDKNGKKGYTATVIPNRGAWLEYETDAKDVVYVRIDRTRKLPVTVLLRALGFGSDQEIIDLIGDNEYIRNTLEKDNTESTDKALLEIYERLRPGEPPTVENAKSLLVSRFFDPKRYDLANVGRYKINKKLHIKNRLFGQRLAETLVDPETGEIIAEKGVTLDRRTLDRIIPNLEKDIGFKTVSLLGGVVDDDVLLQSIKIYAPNEDGEKVINVIGNAYVEEAVKNISPSDIIASISYFFNLLHSVGDTDDIDHLGNRRLRSVGELLQNQFRIGLSRMERVVRERMSIQDTNTITPQQLINIRPVIASIKEFFGSSQLSQFMDQTNPLAELTHKRRLSALGPGGLTRERAGFEVRDVHYSHYGRMCPIETPEGPNIGLINSLSSFAKVNRFGFIETPYRRIDPETGKVTSRIDYLTADEEDNYVVAQANALLGDDGSFLDEEVVARFKGENTVVKRDRVDYMDVSPKQVVSAATACIPFLENDDSNRALMGANMQRQAVPLMQPEAPRVGTGMEYVSGKDSGAAVICKHEGIVEHVEAREVWVRRIQNVDGQEVKGDLDKYRMLKFIRSNQGTCYNQRPIVAVGNRVTKGEILADGPSMELGELALGRNVLVAFMTWDGYNYEDAIIMSERLVKDDVYTSIHIEEYESESRDTKLGPEEITRDIPNVGEDALRNLDERGIIRTGAEVKDGDLLVGKVTPKGVTELTAEERLLHAIFGEKAREVRDTSLRVPHGGGGIVLDVKVFNREDGDELPPGVNQLVRVYIVQKRKISEGDKMAGRHGNKGVISRILPEEDMPYLPDGTPVDIMLNPLGVPSRMNIGQVLELHLGMAARALGIHVASPVFDGAREEDVWSTIQEAGMARDAKTVLYDGRSGEPFDNRVSVGVMYMIKLAHMVDDKLHARSTGPYSLVTQQPLGGKAQFGGQRFGEMEVWALEAYGAAYTLQEILTVKSDDVVGRVKTYESIVKGENVPEPGVPESFKVLIKELQSLGMDVKILSGDEEEIEMRDLEDDEEVQQAESLTIAPETQNEEQVVTKE</sequence>
<protein>
    <recommendedName>
        <fullName evidence="7 9">DNA-directed RNA polymerase subunit beta</fullName>
        <shortName evidence="7">RNAP subunit beta</shortName>
        <ecNumber evidence="7 9">2.7.7.6</ecNumber>
    </recommendedName>
    <alternativeName>
        <fullName evidence="7">RNA polymerase subunit beta</fullName>
    </alternativeName>
    <alternativeName>
        <fullName evidence="7">Transcriptase subunit beta</fullName>
    </alternativeName>
</protein>
<dbReference type="PROSITE" id="PS01166">
    <property type="entry name" value="RNA_POL_BETA"/>
    <property type="match status" value="1"/>
</dbReference>
<dbReference type="Gene3D" id="3.90.1800.10">
    <property type="entry name" value="RNA polymerase alpha subunit dimerisation domain"/>
    <property type="match status" value="1"/>
</dbReference>
<evidence type="ECO:0000256" key="7">
    <source>
        <dbReference type="HAMAP-Rule" id="MF_01321"/>
    </source>
</evidence>
<dbReference type="NCBIfam" id="NF001616">
    <property type="entry name" value="PRK00405.1"/>
    <property type="match status" value="1"/>
</dbReference>
<dbReference type="NCBIfam" id="TIGR02013">
    <property type="entry name" value="rpoB"/>
    <property type="match status" value="1"/>
</dbReference>
<evidence type="ECO:0000256" key="10">
    <source>
        <dbReference type="SAM" id="MobiDB-lite"/>
    </source>
</evidence>
<feature type="domain" description="RNA polymerase Rpb2" evidence="15">
    <location>
        <begin position="468"/>
        <end position="536"/>
    </location>
</feature>
<evidence type="ECO:0000256" key="6">
    <source>
        <dbReference type="ARBA" id="ARBA00048552"/>
    </source>
</evidence>
<evidence type="ECO:0000259" key="12">
    <source>
        <dbReference type="Pfam" id="PF04560"/>
    </source>
</evidence>
<organism evidence="17 19">
    <name type="scientific">Cytobacillus oceanisediminis</name>
    <dbReference type="NCBI Taxonomy" id="665099"/>
    <lineage>
        <taxon>Bacteria</taxon>
        <taxon>Bacillati</taxon>
        <taxon>Bacillota</taxon>
        <taxon>Bacilli</taxon>
        <taxon>Bacillales</taxon>
        <taxon>Bacillaceae</taxon>
        <taxon>Cytobacillus</taxon>
    </lineage>
</organism>
<dbReference type="EMBL" id="QGTW01000021">
    <property type="protein sequence ID" value="PWW19285.1"/>
    <property type="molecule type" value="Genomic_DNA"/>
</dbReference>
<dbReference type="InterPro" id="IPR007641">
    <property type="entry name" value="RNA_pol_Rpb2_7"/>
</dbReference>
<feature type="domain" description="RNA polymerase Rpb2" evidence="13">
    <location>
        <begin position="140"/>
        <end position="288"/>
    </location>
</feature>
<reference evidence="18 20" key="1">
    <citation type="journal article" date="2015" name="Stand. Genomic Sci.">
        <title>Genomic Encyclopedia of Bacterial and Archaeal Type Strains, Phase III: the genomes of soil and plant-associated and newly described type strains.</title>
        <authorList>
            <person name="Whitman W.B."/>
            <person name="Woyke T."/>
            <person name="Klenk H.P."/>
            <person name="Zhou Y."/>
            <person name="Lilburn T.G."/>
            <person name="Beck B.J."/>
            <person name="De Vos P."/>
            <person name="Vandamme P."/>
            <person name="Eisen J.A."/>
            <person name="Garrity G."/>
            <person name="Hugenholtz P."/>
            <person name="Kyrpides N.C."/>
        </authorList>
    </citation>
    <scope>NUCLEOTIDE SEQUENCE [LARGE SCALE GENOMIC DNA]</scope>
    <source>
        <strain evidence="18 20">CGMCC 1.10115</strain>
    </source>
</reference>
<dbReference type="InterPro" id="IPR007120">
    <property type="entry name" value="DNA-dir_RNAP_su2_dom"/>
</dbReference>
<dbReference type="Gene3D" id="2.40.270.10">
    <property type="entry name" value="DNA-directed RNA polymerase, subunit 2, domain 6"/>
    <property type="match status" value="1"/>
</dbReference>
<dbReference type="SUPFAM" id="SSF64484">
    <property type="entry name" value="beta and beta-prime subunits of DNA dependent RNA-polymerase"/>
    <property type="match status" value="1"/>
</dbReference>
<name>A0A2V2ZH63_9BACI</name>
<dbReference type="InterPro" id="IPR007121">
    <property type="entry name" value="RNA_pol_bsu_CS"/>
</dbReference>
<dbReference type="InterPro" id="IPR010243">
    <property type="entry name" value="RNA_pol_bsu_bac"/>
</dbReference>
<feature type="domain" description="DNA-directed RNA polymerase beta subunit external 1" evidence="16">
    <location>
        <begin position="546"/>
        <end position="613"/>
    </location>
</feature>
<evidence type="ECO:0000313" key="19">
    <source>
        <dbReference type="Proteomes" id="UP000247150"/>
    </source>
</evidence>
<dbReference type="OrthoDB" id="9803954at2"/>
<dbReference type="InterPro" id="IPR015712">
    <property type="entry name" value="DNA-dir_RNA_pol_su2"/>
</dbReference>
<feature type="domain" description="RNA polymerase beta subunit protrusion" evidence="14">
    <location>
        <begin position="28"/>
        <end position="453"/>
    </location>
</feature>
<accession>A0A2V2ZH63</accession>
<evidence type="ECO:0000256" key="3">
    <source>
        <dbReference type="ARBA" id="ARBA00022679"/>
    </source>
</evidence>
<dbReference type="Proteomes" id="UP000247150">
    <property type="component" value="Unassembled WGS sequence"/>
</dbReference>
<evidence type="ECO:0000259" key="14">
    <source>
        <dbReference type="Pfam" id="PF04563"/>
    </source>
</evidence>
<comment type="caution">
    <text evidence="17">The sequence shown here is derived from an EMBL/GenBank/DDBJ whole genome shotgun (WGS) entry which is preliminary data.</text>
</comment>
<comment type="catalytic activity">
    <reaction evidence="6 7 9">
        <text>RNA(n) + a ribonucleoside 5'-triphosphate = RNA(n+1) + diphosphate</text>
        <dbReference type="Rhea" id="RHEA:21248"/>
        <dbReference type="Rhea" id="RHEA-COMP:14527"/>
        <dbReference type="Rhea" id="RHEA-COMP:17342"/>
        <dbReference type="ChEBI" id="CHEBI:33019"/>
        <dbReference type="ChEBI" id="CHEBI:61557"/>
        <dbReference type="ChEBI" id="CHEBI:140395"/>
        <dbReference type="EC" id="2.7.7.6"/>
    </reaction>
</comment>
<dbReference type="FunFam" id="3.90.1800.10:FF:000001">
    <property type="entry name" value="DNA-directed RNA polymerase subunit beta"/>
    <property type="match status" value="1"/>
</dbReference>
<keyword evidence="5 7" id="KW-0804">Transcription</keyword>
<dbReference type="InterPro" id="IPR007645">
    <property type="entry name" value="RNA_pol_Rpb2_3"/>
</dbReference>
<comment type="subunit">
    <text evidence="7 9">The RNAP catalytic core consists of 2 alpha, 1 beta, 1 beta' and 1 omega subunit. When a sigma factor is associated with the core the holoenzyme is formed, which can initiate transcription.</text>
</comment>
<dbReference type="Pfam" id="PF04560">
    <property type="entry name" value="RNA_pol_Rpb2_7"/>
    <property type="match status" value="1"/>
</dbReference>
<evidence type="ECO:0000259" key="16">
    <source>
        <dbReference type="Pfam" id="PF10385"/>
    </source>
</evidence>
<gene>
    <name evidence="7" type="primary">rpoB</name>
    <name evidence="17" type="ORF">DFO73_12129</name>
    <name evidence="18" type="ORF">IQ19_05165</name>
</gene>
<dbReference type="Pfam" id="PF00562">
    <property type="entry name" value="RNA_pol_Rpb2_6"/>
    <property type="match status" value="1"/>
</dbReference>
<evidence type="ECO:0000256" key="4">
    <source>
        <dbReference type="ARBA" id="ARBA00022695"/>
    </source>
</evidence>
<dbReference type="GO" id="GO:0003677">
    <property type="term" value="F:DNA binding"/>
    <property type="evidence" value="ECO:0007669"/>
    <property type="project" value="UniProtKB-UniRule"/>
</dbReference>
<dbReference type="Gene3D" id="3.90.1110.10">
    <property type="entry name" value="RNA polymerase Rpb2, domain 2"/>
    <property type="match status" value="1"/>
</dbReference>
<evidence type="ECO:0000313" key="20">
    <source>
        <dbReference type="Proteomes" id="UP000318667"/>
    </source>
</evidence>
<dbReference type="PANTHER" id="PTHR20856">
    <property type="entry name" value="DNA-DIRECTED RNA POLYMERASE I SUBUNIT 2"/>
    <property type="match status" value="1"/>
</dbReference>
<dbReference type="Pfam" id="PF04565">
    <property type="entry name" value="RNA_pol_Rpb2_3"/>
    <property type="match status" value="1"/>
</dbReference>
<keyword evidence="2 7" id="KW-0240">DNA-directed RNA polymerase</keyword>
<evidence type="ECO:0000256" key="9">
    <source>
        <dbReference type="RuleBase" id="RU363031"/>
    </source>
</evidence>
<dbReference type="InterPro" id="IPR042107">
    <property type="entry name" value="DNA-dir_RNA_pol_bsu_ext_1_sf"/>
</dbReference>
<evidence type="ECO:0000259" key="15">
    <source>
        <dbReference type="Pfam" id="PF04565"/>
    </source>
</evidence>
<feature type="domain" description="RNA polymerase Rpb2" evidence="13">
    <location>
        <begin position="369"/>
        <end position="409"/>
    </location>
</feature>
<comment type="function">
    <text evidence="1 7 9">DNA-dependent RNA polymerase catalyzes the transcription of DNA into RNA using the four ribonucleoside triphosphates as substrates.</text>
</comment>
<dbReference type="InterPro" id="IPR037034">
    <property type="entry name" value="RNA_pol_Rpb2_2_sf"/>
</dbReference>
<dbReference type="InterPro" id="IPR014724">
    <property type="entry name" value="RNA_pol_RPB2_OB-fold"/>
</dbReference>
<dbReference type="Pfam" id="PF04563">
    <property type="entry name" value="RNA_pol_Rpb2_1"/>
    <property type="match status" value="1"/>
</dbReference>